<evidence type="ECO:0000256" key="1">
    <source>
        <dbReference type="SAM" id="MobiDB-lite"/>
    </source>
</evidence>
<comment type="caution">
    <text evidence="2">The sequence shown here is derived from an EMBL/GenBank/DDBJ whole genome shotgun (WGS) entry which is preliminary data.</text>
</comment>
<proteinExistence type="predicted"/>
<evidence type="ECO:0000313" key="3">
    <source>
        <dbReference type="Proteomes" id="UP001356170"/>
    </source>
</evidence>
<dbReference type="EMBL" id="JAZHBO010000002">
    <property type="protein sequence ID" value="MEF2156389.1"/>
    <property type="molecule type" value="Genomic_DNA"/>
</dbReference>
<gene>
    <name evidence="2" type="ORF">V3390_09165</name>
</gene>
<sequence length="571" mass="60155">MSIYEKFTAGYADGQKIRQDREAQAKHSKLASLASTVFSSPQANQQGYIAEAMGIDPQFGITLQDGAGKLNSQREENLVKGAEMLVNAPEAMRPQLYASFKATNQHFGYQLPDEYTPEVAEMASQIVASRKKAAAPKFTYTNADGKMVAIMDDGTEKVYGGVKDKPTNLQPRLVPQSDGSSVEMIFDPRTGQYSRPNYGDPSVSAGVPSAPKGDWSGHSRQAFAGAVNDVAKTVGGRITGGMDEAGHNTNSVHNGPTGAFDVGMGRETSEQQERIIAAYRADGRFNIRDERTRPPGQAVWSGPHIHITPKVPFGGNVVASTQGSVGVAPRVQGPQMGVKPTKAAIDKPKGAPSGYRWNATGTALEPIPGGPANKPGGARSTAGGNASGLPLMSAGERKDAVARKAKVPLLQNAVRGLTRIDAALDKLDGALVNTGPLDQHVTSRTPQGQELVSAVNGIQETLLSLTRVPGMGSQSDMEARIAGMKFPSLEMAPEVNKATMKQLRAFVADLARQYATQIREDDARIGGGQAAPQPQGSGGGASRGTPAVGTVKNGYRFNGGNPANPKSWSKI</sequence>
<organism evidence="2 3">
    <name type="scientific">Aquilutibacter rugosus</name>
    <dbReference type="NCBI Taxonomy" id="3115820"/>
    <lineage>
        <taxon>Bacteria</taxon>
        <taxon>Pseudomonadati</taxon>
        <taxon>Pseudomonadota</taxon>
        <taxon>Gammaproteobacteria</taxon>
        <taxon>Lysobacterales</taxon>
        <taxon>Lysobacteraceae</taxon>
        <taxon>Aquilutibacter</taxon>
    </lineage>
</organism>
<dbReference type="RefSeq" id="WP_331704179.1">
    <property type="nucleotide sequence ID" value="NZ_JAZHBO010000002.1"/>
</dbReference>
<dbReference type="Proteomes" id="UP001356170">
    <property type="component" value="Unassembled WGS sequence"/>
</dbReference>
<keyword evidence="3" id="KW-1185">Reference proteome</keyword>
<reference evidence="2 3" key="1">
    <citation type="submission" date="2024-01" db="EMBL/GenBank/DDBJ databases">
        <title>Novel species of the genus Luteimonas isolated from rivers.</title>
        <authorList>
            <person name="Lu H."/>
        </authorList>
    </citation>
    <scope>NUCLEOTIDE SEQUENCE [LARGE SCALE GENOMIC DNA]</scope>
    <source>
        <strain evidence="2 3">FXH3W</strain>
    </source>
</reference>
<name>A0ABU7V0U2_9GAMM</name>
<protein>
    <submittedName>
        <fullName evidence="2">Uncharacterized protein</fullName>
    </submittedName>
</protein>
<accession>A0ABU7V0U2</accession>
<feature type="region of interest" description="Disordered" evidence="1">
    <location>
        <begin position="161"/>
        <end position="182"/>
    </location>
</feature>
<feature type="region of interest" description="Disordered" evidence="1">
    <location>
        <begin position="521"/>
        <end position="571"/>
    </location>
</feature>
<evidence type="ECO:0000313" key="2">
    <source>
        <dbReference type="EMBL" id="MEF2156389.1"/>
    </source>
</evidence>
<feature type="region of interest" description="Disordered" evidence="1">
    <location>
        <begin position="328"/>
        <end position="352"/>
    </location>
</feature>